<dbReference type="InterPro" id="IPR027417">
    <property type="entry name" value="P-loop_NTPase"/>
</dbReference>
<dbReference type="PROSITE" id="PS50901">
    <property type="entry name" value="FTSK"/>
    <property type="match status" value="1"/>
</dbReference>
<accession>A0AAE3W2X7</accession>
<organism evidence="6 7">
    <name type="scientific">Catenuloplanes indicus</name>
    <dbReference type="NCBI Taxonomy" id="137267"/>
    <lineage>
        <taxon>Bacteria</taxon>
        <taxon>Bacillati</taxon>
        <taxon>Actinomycetota</taxon>
        <taxon>Actinomycetes</taxon>
        <taxon>Micromonosporales</taxon>
        <taxon>Micromonosporaceae</taxon>
        <taxon>Catenuloplanes</taxon>
    </lineage>
</organism>
<gene>
    <name evidence="6" type="ORF">J2S42_005652</name>
</gene>
<evidence type="ECO:0000256" key="4">
    <source>
        <dbReference type="SAM" id="Phobius"/>
    </source>
</evidence>
<dbReference type="InterPro" id="IPR003593">
    <property type="entry name" value="AAA+_ATPase"/>
</dbReference>
<keyword evidence="4" id="KW-0812">Transmembrane</keyword>
<protein>
    <submittedName>
        <fullName evidence="6">S-DNA-T family DNA segregation ATPase FtsK/SpoIIIE</fullName>
    </submittedName>
</protein>
<evidence type="ECO:0000256" key="2">
    <source>
        <dbReference type="ARBA" id="ARBA00022840"/>
    </source>
</evidence>
<dbReference type="GO" id="GO:0003677">
    <property type="term" value="F:DNA binding"/>
    <property type="evidence" value="ECO:0007669"/>
    <property type="project" value="InterPro"/>
</dbReference>
<comment type="caution">
    <text evidence="6">The sequence shown here is derived from an EMBL/GenBank/DDBJ whole genome shotgun (WGS) entry which is preliminary data.</text>
</comment>
<dbReference type="PANTHER" id="PTHR22683:SF41">
    <property type="entry name" value="DNA TRANSLOCASE FTSK"/>
    <property type="match status" value="1"/>
</dbReference>
<evidence type="ECO:0000259" key="5">
    <source>
        <dbReference type="PROSITE" id="PS50901"/>
    </source>
</evidence>
<keyword evidence="4" id="KW-0472">Membrane</keyword>
<keyword evidence="1 3" id="KW-0547">Nucleotide-binding</keyword>
<dbReference type="GO" id="GO:0005524">
    <property type="term" value="F:ATP binding"/>
    <property type="evidence" value="ECO:0007669"/>
    <property type="project" value="UniProtKB-UniRule"/>
</dbReference>
<evidence type="ECO:0000256" key="1">
    <source>
        <dbReference type="ARBA" id="ARBA00022741"/>
    </source>
</evidence>
<dbReference type="Gene3D" id="3.40.50.300">
    <property type="entry name" value="P-loop containing nucleotide triphosphate hydrolases"/>
    <property type="match status" value="1"/>
</dbReference>
<evidence type="ECO:0000313" key="6">
    <source>
        <dbReference type="EMBL" id="MDQ0368983.1"/>
    </source>
</evidence>
<dbReference type="InterPro" id="IPR050206">
    <property type="entry name" value="FtsK/SpoIIIE/SftA"/>
</dbReference>
<dbReference type="PANTHER" id="PTHR22683">
    <property type="entry name" value="SPORULATION PROTEIN RELATED"/>
    <property type="match status" value="1"/>
</dbReference>
<dbReference type="SUPFAM" id="SSF52540">
    <property type="entry name" value="P-loop containing nucleoside triphosphate hydrolases"/>
    <property type="match status" value="1"/>
</dbReference>
<feature type="binding site" evidence="3">
    <location>
        <begin position="240"/>
        <end position="247"/>
    </location>
    <ligand>
        <name>ATP</name>
        <dbReference type="ChEBI" id="CHEBI:30616"/>
    </ligand>
</feature>
<dbReference type="Proteomes" id="UP001240236">
    <property type="component" value="Unassembled WGS sequence"/>
</dbReference>
<evidence type="ECO:0000256" key="3">
    <source>
        <dbReference type="PROSITE-ProRule" id="PRU00289"/>
    </source>
</evidence>
<feature type="transmembrane region" description="Helical" evidence="4">
    <location>
        <begin position="72"/>
        <end position="90"/>
    </location>
</feature>
<dbReference type="EMBL" id="JAUSUZ010000001">
    <property type="protein sequence ID" value="MDQ0368983.1"/>
    <property type="molecule type" value="Genomic_DNA"/>
</dbReference>
<name>A0AAE3W2X7_9ACTN</name>
<keyword evidence="4" id="KW-1133">Transmembrane helix</keyword>
<evidence type="ECO:0000313" key="7">
    <source>
        <dbReference type="Proteomes" id="UP001240236"/>
    </source>
</evidence>
<dbReference type="SMART" id="SM00382">
    <property type="entry name" value="AAA"/>
    <property type="match status" value="1"/>
</dbReference>
<feature type="transmembrane region" description="Helical" evidence="4">
    <location>
        <begin position="47"/>
        <end position="65"/>
    </location>
</feature>
<dbReference type="RefSeq" id="WP_307243901.1">
    <property type="nucleotide sequence ID" value="NZ_JAUSUZ010000001.1"/>
</dbReference>
<dbReference type="Pfam" id="PF01580">
    <property type="entry name" value="FtsK_SpoIIIE"/>
    <property type="match status" value="2"/>
</dbReference>
<keyword evidence="7" id="KW-1185">Reference proteome</keyword>
<dbReference type="InterPro" id="IPR002543">
    <property type="entry name" value="FtsK_dom"/>
</dbReference>
<dbReference type="AlphaFoldDB" id="A0AAE3W2X7"/>
<sequence>MQVRNGLSAHLSSIVSASSPAPSGVLPGGAGVTPEQLYDLVQNLPLIAAWAAGAALVLLVVAVTLRLSAPRVYWFTLGWLLLAARMRLTWRRLALNADISAIDRPVAGLFDDPRAARSRAAVPLIPVLWQIRPRAFGVTASIGMHSGQTPEAFIKAAEAMAHAWGVHAVRITPGRRGSVDLTVLRNDPLTGTGAHEDRDALAEAGRAPVAADLLAEIGRREDGQTWVIDLSTFPHWLITGATQSGKSTLINAAVAQWATRPIALVGIDCKGGMELAPHASRLSALACDRTEAADVLTGLLDEAQDRMRLCREHRVRNIWQLPDAVRPVPIVVIVDELAELYLIADRSEKEVTQRATANLLRLGQLGAALGIHLIVAGQRVGSDLGSGVTALRAQLAGRICLRVNDDETALMTFGDLHPDAVDAVQAISPHDQGVAITTADVGGWIRARSTYQDPADLDAAVAETAPLTPRLPRLDH</sequence>
<proteinExistence type="predicted"/>
<reference evidence="6 7" key="1">
    <citation type="submission" date="2023-07" db="EMBL/GenBank/DDBJ databases">
        <title>Sequencing the genomes of 1000 actinobacteria strains.</title>
        <authorList>
            <person name="Klenk H.-P."/>
        </authorList>
    </citation>
    <scope>NUCLEOTIDE SEQUENCE [LARGE SCALE GENOMIC DNA]</scope>
    <source>
        <strain evidence="6 7">DSM 44709</strain>
    </source>
</reference>
<keyword evidence="2 3" id="KW-0067">ATP-binding</keyword>
<feature type="domain" description="FtsK" evidence="5">
    <location>
        <begin position="223"/>
        <end position="410"/>
    </location>
</feature>